<organism evidence="1 2">
    <name type="scientific">Sinanodonta woodiana</name>
    <name type="common">Chinese pond mussel</name>
    <name type="synonym">Anodonta woodiana</name>
    <dbReference type="NCBI Taxonomy" id="1069815"/>
    <lineage>
        <taxon>Eukaryota</taxon>
        <taxon>Metazoa</taxon>
        <taxon>Spiralia</taxon>
        <taxon>Lophotrochozoa</taxon>
        <taxon>Mollusca</taxon>
        <taxon>Bivalvia</taxon>
        <taxon>Autobranchia</taxon>
        <taxon>Heteroconchia</taxon>
        <taxon>Palaeoheterodonta</taxon>
        <taxon>Unionida</taxon>
        <taxon>Unionoidea</taxon>
        <taxon>Unionidae</taxon>
        <taxon>Unioninae</taxon>
        <taxon>Sinanodonta</taxon>
    </lineage>
</organism>
<accession>A0ABD3Y109</accession>
<name>A0ABD3Y109_SINWO</name>
<gene>
    <name evidence="1" type="ORF">ACJMK2_004371</name>
</gene>
<evidence type="ECO:0000313" key="2">
    <source>
        <dbReference type="Proteomes" id="UP001634394"/>
    </source>
</evidence>
<comment type="caution">
    <text evidence="1">The sequence shown here is derived from an EMBL/GenBank/DDBJ whole genome shotgun (WGS) entry which is preliminary data.</text>
</comment>
<dbReference type="Proteomes" id="UP001634394">
    <property type="component" value="Unassembled WGS sequence"/>
</dbReference>
<reference evidence="1 2" key="1">
    <citation type="submission" date="2024-11" db="EMBL/GenBank/DDBJ databases">
        <title>Chromosome-level genome assembly of the freshwater bivalve Anodonta woodiana.</title>
        <authorList>
            <person name="Chen X."/>
        </authorList>
    </citation>
    <scope>NUCLEOTIDE SEQUENCE [LARGE SCALE GENOMIC DNA]</scope>
    <source>
        <strain evidence="1">MN2024</strain>
        <tissue evidence="1">Gills</tissue>
    </source>
</reference>
<dbReference type="AlphaFoldDB" id="A0ABD3Y109"/>
<evidence type="ECO:0008006" key="3">
    <source>
        <dbReference type="Google" id="ProtNLM"/>
    </source>
</evidence>
<proteinExistence type="predicted"/>
<feature type="non-terminal residue" evidence="1">
    <location>
        <position position="1"/>
    </location>
</feature>
<dbReference type="EMBL" id="JBJQND010000001">
    <property type="protein sequence ID" value="KAL3892134.1"/>
    <property type="molecule type" value="Genomic_DNA"/>
</dbReference>
<keyword evidence="2" id="KW-1185">Reference proteome</keyword>
<protein>
    <recommendedName>
        <fullName evidence="3">Cadherin domain-containing protein</fullName>
    </recommendedName>
</protein>
<evidence type="ECO:0000313" key="1">
    <source>
        <dbReference type="EMBL" id="KAL3892134.1"/>
    </source>
</evidence>
<sequence length="107" mass="12464">DTGLETVWVRDITAEFQADKRELDDSDLPDQLTFNLRRGIDDLTLKLRRNYEIDPNADIYVVQKLKNGQSFVAKTNVIEMEVNLKRININFVVIFSLFLKDDFPCIV</sequence>